<dbReference type="AlphaFoldDB" id="N1Q5D1"/>
<gene>
    <name evidence="1" type="ORF">DOTSEDRAFT_118435</name>
</gene>
<dbReference type="EMBL" id="KB446535">
    <property type="protein sequence ID" value="EME50380.1"/>
    <property type="molecule type" value="Genomic_DNA"/>
</dbReference>
<reference evidence="1 2" key="2">
    <citation type="journal article" date="2012" name="PLoS Pathog.">
        <title>Diverse lifestyles and strategies of plant pathogenesis encoded in the genomes of eighteen Dothideomycetes fungi.</title>
        <authorList>
            <person name="Ohm R.A."/>
            <person name="Feau N."/>
            <person name="Henrissat B."/>
            <person name="Schoch C.L."/>
            <person name="Horwitz B.A."/>
            <person name="Barry K.W."/>
            <person name="Condon B.J."/>
            <person name="Copeland A.C."/>
            <person name="Dhillon B."/>
            <person name="Glaser F."/>
            <person name="Hesse C.N."/>
            <person name="Kosti I."/>
            <person name="LaButti K."/>
            <person name="Lindquist E.A."/>
            <person name="Lucas S."/>
            <person name="Salamov A.A."/>
            <person name="Bradshaw R.E."/>
            <person name="Ciuffetti L."/>
            <person name="Hamelin R.C."/>
            <person name="Kema G.H.J."/>
            <person name="Lawrence C."/>
            <person name="Scott J.A."/>
            <person name="Spatafora J.W."/>
            <person name="Turgeon B.G."/>
            <person name="de Wit P.J.G.M."/>
            <person name="Zhong S."/>
            <person name="Goodwin S.B."/>
            <person name="Grigoriev I.V."/>
        </authorList>
    </citation>
    <scope>NUCLEOTIDE SEQUENCE [LARGE SCALE GENOMIC DNA]</scope>
    <source>
        <strain evidence="2">NZE10 / CBS 128990</strain>
    </source>
</reference>
<sequence length="176" mass="18955">MASAILEALTEEPKLFPHVCCGMSSRLLETLAARLPRTPSLVLSVGSGSGLLEELLHLQTNGSINIYGVEVPSCRSVYLPEDRTLRVPSTTSVHADAILAETLIFCYPREPSLIAKYVDEFGSGALAQIVLIVNHNDWNGLSDILHDCFSTVELVDSAGLPGYEVLVVASAPRGRH</sequence>
<name>N1Q5D1_DOTSN</name>
<dbReference type="HOGENOM" id="CLU_098343_0_0_1"/>
<protein>
    <recommendedName>
        <fullName evidence="3">Methyltransferase type 11 domain-containing protein</fullName>
    </recommendedName>
</protein>
<dbReference type="OrthoDB" id="2151982at2759"/>
<proteinExistence type="predicted"/>
<evidence type="ECO:0000313" key="1">
    <source>
        <dbReference type="EMBL" id="EME50380.1"/>
    </source>
</evidence>
<reference evidence="2" key="1">
    <citation type="journal article" date="2012" name="PLoS Genet.">
        <title>The genomes of the fungal plant pathogens Cladosporium fulvum and Dothistroma septosporum reveal adaptation to different hosts and lifestyles but also signatures of common ancestry.</title>
        <authorList>
            <person name="de Wit P.J.G.M."/>
            <person name="van der Burgt A."/>
            <person name="Oekmen B."/>
            <person name="Stergiopoulos I."/>
            <person name="Abd-Elsalam K.A."/>
            <person name="Aerts A.L."/>
            <person name="Bahkali A.H."/>
            <person name="Beenen H.G."/>
            <person name="Chettri P."/>
            <person name="Cox M.P."/>
            <person name="Datema E."/>
            <person name="de Vries R.P."/>
            <person name="Dhillon B."/>
            <person name="Ganley A.R."/>
            <person name="Griffiths S.A."/>
            <person name="Guo Y."/>
            <person name="Hamelin R.C."/>
            <person name="Henrissat B."/>
            <person name="Kabir M.S."/>
            <person name="Jashni M.K."/>
            <person name="Kema G."/>
            <person name="Klaubauf S."/>
            <person name="Lapidus A."/>
            <person name="Levasseur A."/>
            <person name="Lindquist E."/>
            <person name="Mehrabi R."/>
            <person name="Ohm R.A."/>
            <person name="Owen T.J."/>
            <person name="Salamov A."/>
            <person name="Schwelm A."/>
            <person name="Schijlen E."/>
            <person name="Sun H."/>
            <person name="van den Burg H.A."/>
            <person name="van Ham R.C.H.J."/>
            <person name="Zhang S."/>
            <person name="Goodwin S.B."/>
            <person name="Grigoriev I.V."/>
            <person name="Collemare J."/>
            <person name="Bradshaw R.E."/>
        </authorList>
    </citation>
    <scope>NUCLEOTIDE SEQUENCE [LARGE SCALE GENOMIC DNA]</scope>
    <source>
        <strain evidence="2">NZE10 / CBS 128990</strain>
    </source>
</reference>
<evidence type="ECO:0008006" key="3">
    <source>
        <dbReference type="Google" id="ProtNLM"/>
    </source>
</evidence>
<dbReference type="eggNOG" id="ENOG502SSHC">
    <property type="taxonomic scope" value="Eukaryota"/>
</dbReference>
<accession>N1Q5D1</accession>
<dbReference type="Proteomes" id="UP000016933">
    <property type="component" value="Unassembled WGS sequence"/>
</dbReference>
<dbReference type="OMA" id="PKADWDD"/>
<organism evidence="1 2">
    <name type="scientific">Dothistroma septosporum (strain NZE10 / CBS 128990)</name>
    <name type="common">Red band needle blight fungus</name>
    <name type="synonym">Mycosphaerella pini</name>
    <dbReference type="NCBI Taxonomy" id="675120"/>
    <lineage>
        <taxon>Eukaryota</taxon>
        <taxon>Fungi</taxon>
        <taxon>Dikarya</taxon>
        <taxon>Ascomycota</taxon>
        <taxon>Pezizomycotina</taxon>
        <taxon>Dothideomycetes</taxon>
        <taxon>Dothideomycetidae</taxon>
        <taxon>Mycosphaerellales</taxon>
        <taxon>Mycosphaerellaceae</taxon>
        <taxon>Dothistroma</taxon>
    </lineage>
</organism>
<keyword evidence="2" id="KW-1185">Reference proteome</keyword>
<evidence type="ECO:0000313" key="2">
    <source>
        <dbReference type="Proteomes" id="UP000016933"/>
    </source>
</evidence>